<evidence type="ECO:0000313" key="2">
    <source>
        <dbReference type="Proteomes" id="UP000193922"/>
    </source>
</evidence>
<dbReference type="OrthoDB" id="10418606at2759"/>
<evidence type="ECO:0000313" key="1">
    <source>
        <dbReference type="EMBL" id="ORX72073.1"/>
    </source>
</evidence>
<gene>
    <name evidence="1" type="ORF">DL89DRAFT_255762</name>
</gene>
<dbReference type="RefSeq" id="XP_040745497.1">
    <property type="nucleotide sequence ID" value="XM_040885385.1"/>
</dbReference>
<dbReference type="GeneID" id="63802033"/>
<keyword evidence="2" id="KW-1185">Reference proteome</keyword>
<name>A0A1Y1WEZ8_9FUNG</name>
<accession>A0A1Y1WEZ8</accession>
<comment type="caution">
    <text evidence="1">The sequence shown here is derived from an EMBL/GenBank/DDBJ whole genome shotgun (WGS) entry which is preliminary data.</text>
</comment>
<sequence length="187" mass="19067">MAALYPSQTPMLSQPMVSSEQVRRKFQEFSLPQINTAVISATPMVTNTPPDSLRRITVSNGSPVMSLSGGSSPYVSMAPMASAPVTTAAGLEGFTLAYPGSAHSAQMSALSSPFYLTPNASFVNNCNPLSNEAAVAAAASLQISAAAAAAAVWTTGEQPMGSPEEASMVSGNGAGTGIVPNGMYMQN</sequence>
<proteinExistence type="predicted"/>
<dbReference type="EMBL" id="MCFD01000003">
    <property type="protein sequence ID" value="ORX72073.1"/>
    <property type="molecule type" value="Genomic_DNA"/>
</dbReference>
<protein>
    <submittedName>
        <fullName evidence="1">Uncharacterized protein</fullName>
    </submittedName>
</protein>
<dbReference type="AlphaFoldDB" id="A0A1Y1WEZ8"/>
<organism evidence="1 2">
    <name type="scientific">Linderina pennispora</name>
    <dbReference type="NCBI Taxonomy" id="61395"/>
    <lineage>
        <taxon>Eukaryota</taxon>
        <taxon>Fungi</taxon>
        <taxon>Fungi incertae sedis</taxon>
        <taxon>Zoopagomycota</taxon>
        <taxon>Kickxellomycotina</taxon>
        <taxon>Kickxellomycetes</taxon>
        <taxon>Kickxellales</taxon>
        <taxon>Kickxellaceae</taxon>
        <taxon>Linderina</taxon>
    </lineage>
</organism>
<dbReference type="Proteomes" id="UP000193922">
    <property type="component" value="Unassembled WGS sequence"/>
</dbReference>
<reference evidence="1 2" key="1">
    <citation type="submission" date="2016-07" db="EMBL/GenBank/DDBJ databases">
        <title>Pervasive Adenine N6-methylation of Active Genes in Fungi.</title>
        <authorList>
            <consortium name="DOE Joint Genome Institute"/>
            <person name="Mondo S.J."/>
            <person name="Dannebaum R.O."/>
            <person name="Kuo R.C."/>
            <person name="Labutti K."/>
            <person name="Haridas S."/>
            <person name="Kuo A."/>
            <person name="Salamov A."/>
            <person name="Ahrendt S.R."/>
            <person name="Lipzen A."/>
            <person name="Sullivan W."/>
            <person name="Andreopoulos W.B."/>
            <person name="Clum A."/>
            <person name="Lindquist E."/>
            <person name="Daum C."/>
            <person name="Ramamoorthy G.K."/>
            <person name="Gryganskyi A."/>
            <person name="Culley D."/>
            <person name="Magnuson J.K."/>
            <person name="James T.Y."/>
            <person name="O'Malley M.A."/>
            <person name="Stajich J.E."/>
            <person name="Spatafora J.W."/>
            <person name="Visel A."/>
            <person name="Grigoriev I.V."/>
        </authorList>
    </citation>
    <scope>NUCLEOTIDE SEQUENCE [LARGE SCALE GENOMIC DNA]</scope>
    <source>
        <strain evidence="1 2">ATCC 12442</strain>
    </source>
</reference>